<keyword evidence="2" id="KW-1185">Reference proteome</keyword>
<dbReference type="RefSeq" id="WP_255528229.1">
    <property type="nucleotide sequence ID" value="NZ_JBIAPI010000002.1"/>
</dbReference>
<proteinExistence type="predicted"/>
<gene>
    <name evidence="1" type="ORF">ACFYV7_13795</name>
</gene>
<accession>A0ABW6QRK8</accession>
<organism evidence="1 2">
    <name type="scientific">Nocardia suismassiliense</name>
    <dbReference type="NCBI Taxonomy" id="2077092"/>
    <lineage>
        <taxon>Bacteria</taxon>
        <taxon>Bacillati</taxon>
        <taxon>Actinomycetota</taxon>
        <taxon>Actinomycetes</taxon>
        <taxon>Mycobacteriales</taxon>
        <taxon>Nocardiaceae</taxon>
        <taxon>Nocardia</taxon>
    </lineage>
</organism>
<protein>
    <submittedName>
        <fullName evidence="1">Uncharacterized protein</fullName>
    </submittedName>
</protein>
<dbReference type="EMBL" id="JBIAPI010000002">
    <property type="protein sequence ID" value="MFF3223860.1"/>
    <property type="molecule type" value="Genomic_DNA"/>
</dbReference>
<evidence type="ECO:0000313" key="2">
    <source>
        <dbReference type="Proteomes" id="UP001601948"/>
    </source>
</evidence>
<dbReference type="Proteomes" id="UP001601948">
    <property type="component" value="Unassembled WGS sequence"/>
</dbReference>
<comment type="caution">
    <text evidence="1">The sequence shown here is derived from an EMBL/GenBank/DDBJ whole genome shotgun (WGS) entry which is preliminary data.</text>
</comment>
<reference evidence="1 2" key="1">
    <citation type="submission" date="2024-10" db="EMBL/GenBank/DDBJ databases">
        <title>The Natural Products Discovery Center: Release of the First 8490 Sequenced Strains for Exploring Actinobacteria Biosynthetic Diversity.</title>
        <authorList>
            <person name="Kalkreuter E."/>
            <person name="Kautsar S.A."/>
            <person name="Yang D."/>
            <person name="Bader C.D."/>
            <person name="Teijaro C.N."/>
            <person name="Fluegel L."/>
            <person name="Davis C.M."/>
            <person name="Simpson J.R."/>
            <person name="Lauterbach L."/>
            <person name="Steele A.D."/>
            <person name="Gui C."/>
            <person name="Meng S."/>
            <person name="Li G."/>
            <person name="Viehrig K."/>
            <person name="Ye F."/>
            <person name="Su P."/>
            <person name="Kiefer A.F."/>
            <person name="Nichols A."/>
            <person name="Cepeda A.J."/>
            <person name="Yan W."/>
            <person name="Fan B."/>
            <person name="Jiang Y."/>
            <person name="Adhikari A."/>
            <person name="Zheng C.-J."/>
            <person name="Schuster L."/>
            <person name="Cowan T.M."/>
            <person name="Smanski M.J."/>
            <person name="Chevrette M.G."/>
            <person name="De Carvalho L.P.S."/>
            <person name="Shen B."/>
        </authorList>
    </citation>
    <scope>NUCLEOTIDE SEQUENCE [LARGE SCALE GENOMIC DNA]</scope>
    <source>
        <strain evidence="1 2">NPDC003040</strain>
    </source>
</reference>
<name>A0ABW6QRK8_9NOCA</name>
<evidence type="ECO:0000313" key="1">
    <source>
        <dbReference type="EMBL" id="MFF3223860.1"/>
    </source>
</evidence>
<sequence length="42" mass="4503">MSVVEAPVLHRYSQTNGEFMELLEVFANLFATVLSLGSGSAS</sequence>